<dbReference type="AlphaFoldDB" id="A0A239FAH9"/>
<organism evidence="1 2">
    <name type="scientific">Edaphosphingomonas laterariae</name>
    <dbReference type="NCBI Taxonomy" id="861865"/>
    <lineage>
        <taxon>Bacteria</taxon>
        <taxon>Pseudomonadati</taxon>
        <taxon>Pseudomonadota</taxon>
        <taxon>Alphaproteobacteria</taxon>
        <taxon>Sphingomonadales</taxon>
        <taxon>Rhizorhabdaceae</taxon>
        <taxon>Edaphosphingomonas</taxon>
    </lineage>
</organism>
<keyword evidence="2" id="KW-1185">Reference proteome</keyword>
<name>A0A239FAH9_9SPHN</name>
<reference evidence="2" key="1">
    <citation type="submission" date="2017-06" db="EMBL/GenBank/DDBJ databases">
        <authorList>
            <person name="Varghese N."/>
            <person name="Submissions S."/>
        </authorList>
    </citation>
    <scope>NUCLEOTIDE SEQUENCE [LARGE SCALE GENOMIC DNA]</scope>
    <source>
        <strain evidence="2">LNB2</strain>
    </source>
</reference>
<evidence type="ECO:0000313" key="2">
    <source>
        <dbReference type="Proteomes" id="UP000198281"/>
    </source>
</evidence>
<dbReference type="EMBL" id="FZOS01000008">
    <property type="protein sequence ID" value="SNS53084.1"/>
    <property type="molecule type" value="Genomic_DNA"/>
</dbReference>
<dbReference type="RefSeq" id="WP_179220783.1">
    <property type="nucleotide sequence ID" value="NZ_FZOS01000008.1"/>
</dbReference>
<gene>
    <name evidence="1" type="ORF">SAMN06295912_108113</name>
</gene>
<dbReference type="Proteomes" id="UP000198281">
    <property type="component" value="Unassembled WGS sequence"/>
</dbReference>
<sequence>MTQFTAQMDAALAGAVVTVFGAIQIDLPGYSLKLLDGSGALKGAPWNSFVGRDPTYGALAAIDDLRDGSSEQAPRLSITLNPASDAAAASLAAPSMQGSPVSLWIGAVDEATGAPIPDPELVFLGELDVPHLMADENGRTLEYEVGSVFDRLFELDEGARLTDSFHQSIWPGETGLSAVTGVIDQIYWGMQAPVPAVTQYFGGFGGLADWARNQFV</sequence>
<accession>A0A239FAH9</accession>
<proteinExistence type="predicted"/>
<evidence type="ECO:0000313" key="1">
    <source>
        <dbReference type="EMBL" id="SNS53084.1"/>
    </source>
</evidence>
<protein>
    <submittedName>
        <fullName evidence="1">Uncharacterized protein</fullName>
    </submittedName>
</protein>